<evidence type="ECO:0000313" key="2">
    <source>
        <dbReference type="Proteomes" id="UP001055072"/>
    </source>
</evidence>
<dbReference type="EMBL" id="MU274915">
    <property type="protein sequence ID" value="KAI0087945.1"/>
    <property type="molecule type" value="Genomic_DNA"/>
</dbReference>
<sequence length="162" mass="18392">MVSKAHGGGNLTYKDSLIEVPAIHFRTQQPILERILKKGGKHATIPESMMDSGEHIPDNLKSSNSPSISLETLVPRHDESSHNSFPHYRCCHQAGMIFLKQIFSIVKTQSLPRFLKSRMKDCCTPVFLLLVYRDLLVKFHNIVLMSCSPQNAFQEVQREFGI</sequence>
<organism evidence="1 2">
    <name type="scientific">Irpex rosettiformis</name>
    <dbReference type="NCBI Taxonomy" id="378272"/>
    <lineage>
        <taxon>Eukaryota</taxon>
        <taxon>Fungi</taxon>
        <taxon>Dikarya</taxon>
        <taxon>Basidiomycota</taxon>
        <taxon>Agaricomycotina</taxon>
        <taxon>Agaricomycetes</taxon>
        <taxon>Polyporales</taxon>
        <taxon>Irpicaceae</taxon>
        <taxon>Irpex</taxon>
    </lineage>
</organism>
<proteinExistence type="predicted"/>
<reference evidence="1" key="1">
    <citation type="journal article" date="2021" name="Environ. Microbiol.">
        <title>Gene family expansions and transcriptome signatures uncover fungal adaptations to wood decay.</title>
        <authorList>
            <person name="Hage H."/>
            <person name="Miyauchi S."/>
            <person name="Viragh M."/>
            <person name="Drula E."/>
            <person name="Min B."/>
            <person name="Chaduli D."/>
            <person name="Navarro D."/>
            <person name="Favel A."/>
            <person name="Norest M."/>
            <person name="Lesage-Meessen L."/>
            <person name="Balint B."/>
            <person name="Merenyi Z."/>
            <person name="de Eugenio L."/>
            <person name="Morin E."/>
            <person name="Martinez A.T."/>
            <person name="Baldrian P."/>
            <person name="Stursova M."/>
            <person name="Martinez M.J."/>
            <person name="Novotny C."/>
            <person name="Magnuson J.K."/>
            <person name="Spatafora J.W."/>
            <person name="Maurice S."/>
            <person name="Pangilinan J."/>
            <person name="Andreopoulos W."/>
            <person name="LaButti K."/>
            <person name="Hundley H."/>
            <person name="Na H."/>
            <person name="Kuo A."/>
            <person name="Barry K."/>
            <person name="Lipzen A."/>
            <person name="Henrissat B."/>
            <person name="Riley R."/>
            <person name="Ahrendt S."/>
            <person name="Nagy L.G."/>
            <person name="Grigoriev I.V."/>
            <person name="Martin F."/>
            <person name="Rosso M.N."/>
        </authorList>
    </citation>
    <scope>NUCLEOTIDE SEQUENCE</scope>
    <source>
        <strain evidence="1">CBS 384.51</strain>
    </source>
</reference>
<accession>A0ACB8U103</accession>
<dbReference type="Proteomes" id="UP001055072">
    <property type="component" value="Unassembled WGS sequence"/>
</dbReference>
<name>A0ACB8U103_9APHY</name>
<evidence type="ECO:0000313" key="1">
    <source>
        <dbReference type="EMBL" id="KAI0087945.1"/>
    </source>
</evidence>
<protein>
    <submittedName>
        <fullName evidence="1">Uncharacterized protein</fullName>
    </submittedName>
</protein>
<comment type="caution">
    <text evidence="1">The sequence shown here is derived from an EMBL/GenBank/DDBJ whole genome shotgun (WGS) entry which is preliminary data.</text>
</comment>
<keyword evidence="2" id="KW-1185">Reference proteome</keyword>
<gene>
    <name evidence="1" type="ORF">BDY19DRAFT_200901</name>
</gene>